<proteinExistence type="predicted"/>
<accession>A0AC35U5V6</accession>
<dbReference type="Proteomes" id="UP000095286">
    <property type="component" value="Unplaced"/>
</dbReference>
<name>A0AC35U5V6_9BILA</name>
<sequence length="536" mass="59751">MPGTEDCCYLCNECSKSFASLDELESHIQKTHAENIVKDNNSNQIAALEQMEVSISSIMESQSTNSPSSSDISEDQSENGNQKNSYTCRFCPKVFEDRGQLNIHYTHTHRDKPQYVCETCHMVFGVKRELSTHMRIHSGEQPHKCTQCQKEFGTRQLLKKHWMWHTGERSHVCPHCQKAFFQKGHLTQHLMIHAGGRPHQCHLCQKTFIFKFDLNRHMKIHAERGFNCGKCGRSFQKNTQLSEHEIKCKASPSTASPIPLSNGGGKMKGNHTSAIINNSHKNATNLNSNNMGSLNLSLSSLFNSKNNSATAPSQPTNSPLNLSLNTQSPLENPLHFQANIMAHSSQNLIAQMLLAQLGPNQRSSNVLQSNNYSCQRCPQTFNDNSGLALHTAITHYQNNNNNNASNSNEESKLTALFSNSPSSIQLNQIKLEEHSDSSCASSPQKASPVSDNFSSASSASDVNEDSDNYKKKFEDISQKYSMLQQQFDLFIADKMNSSNGETTNSNGSNNFVPQNGPNVELNLFNLAKLLRMKTDS</sequence>
<evidence type="ECO:0000313" key="2">
    <source>
        <dbReference type="WBParaSite" id="RSKR_0000813000.1"/>
    </source>
</evidence>
<organism evidence="1 2">
    <name type="scientific">Rhabditophanes sp. KR3021</name>
    <dbReference type="NCBI Taxonomy" id="114890"/>
    <lineage>
        <taxon>Eukaryota</taxon>
        <taxon>Metazoa</taxon>
        <taxon>Ecdysozoa</taxon>
        <taxon>Nematoda</taxon>
        <taxon>Chromadorea</taxon>
        <taxon>Rhabditida</taxon>
        <taxon>Tylenchina</taxon>
        <taxon>Panagrolaimomorpha</taxon>
        <taxon>Strongyloidoidea</taxon>
        <taxon>Alloionematidae</taxon>
        <taxon>Rhabditophanes</taxon>
    </lineage>
</organism>
<reference evidence="2" key="1">
    <citation type="submission" date="2016-11" db="UniProtKB">
        <authorList>
            <consortium name="WormBaseParasite"/>
        </authorList>
    </citation>
    <scope>IDENTIFICATION</scope>
    <source>
        <strain evidence="2">KR3021</strain>
    </source>
</reference>
<protein>
    <submittedName>
        <fullName evidence="2">Protein krueppel</fullName>
    </submittedName>
</protein>
<dbReference type="WBParaSite" id="RSKR_0000813000.1">
    <property type="protein sequence ID" value="RSKR_0000813000.1"/>
    <property type="gene ID" value="RSKR_0000813000"/>
</dbReference>
<evidence type="ECO:0000313" key="1">
    <source>
        <dbReference type="Proteomes" id="UP000095286"/>
    </source>
</evidence>